<sequence>MNELKKADLLYLIMGTNPFPNLISVITRVKDNGKIICICTKETKQKPFRRLRSILNKLIGKELKVDLVEVKTDEIEKIEKSINESLISSTSELEKDATIELNYTGGTKVMSSVAYNTFKIFAKLNKQFELIVSYIDSEKEKMFYESNKNDGWKPNSIRLIDLKTKYKLNVLDIVSTYNNIKNINKNIKAEPYNQKLAEEISNLFIGVSKEQYDIGIKFLEEFFKGNFKKNDKIKGEKLKNEIDNILKKFQLLKNIKSCSDLVYDDNEIENALLRAFQGIWFEDFIFKILLELKEEGILDDVVGSLKKIKGDIEEENKFEVDLVAYRKYKLFAISVTSIDKEKDAKSKLYEIRQRSKELAGDETGICYINLCWKVDKLKEEYVNIWDSENPKNTLIIGVDGFKNLKERLKEWILRGTECE</sequence>
<protein>
    <submittedName>
        <fullName evidence="2">DUF1887 family CARF protein</fullName>
    </submittedName>
</protein>
<accession>A0ABT4D2L2</accession>
<dbReference type="Gene3D" id="3.40.50.10770">
    <property type="entry name" value="Hypothetical protein VC1899 like domain (Restriction endonuclease-like)"/>
    <property type="match status" value="1"/>
</dbReference>
<evidence type="ECO:0000259" key="1">
    <source>
        <dbReference type="Pfam" id="PF23400"/>
    </source>
</evidence>
<feature type="domain" description="Card1 CARF" evidence="1">
    <location>
        <begin position="19"/>
        <end position="122"/>
    </location>
</feature>
<dbReference type="InterPro" id="IPR056339">
    <property type="entry name" value="CARF_Card1"/>
</dbReference>
<dbReference type="EMBL" id="JAPQER010000007">
    <property type="protein sequence ID" value="MCY6485469.1"/>
    <property type="molecule type" value="Genomic_DNA"/>
</dbReference>
<dbReference type="Pfam" id="PF23400">
    <property type="entry name" value="CARF_Card1"/>
    <property type="match status" value="1"/>
</dbReference>
<evidence type="ECO:0000313" key="3">
    <source>
        <dbReference type="Proteomes" id="UP001078443"/>
    </source>
</evidence>
<dbReference type="InterPro" id="IPR011335">
    <property type="entry name" value="Restrct_endonuc-II-like"/>
</dbReference>
<dbReference type="RefSeq" id="WP_268041822.1">
    <property type="nucleotide sequence ID" value="NZ_JAPQER010000007.1"/>
</dbReference>
<reference evidence="2" key="1">
    <citation type="submission" date="2022-12" db="EMBL/GenBank/DDBJ databases">
        <authorList>
            <person name="Wang J."/>
        </authorList>
    </citation>
    <scope>NUCLEOTIDE SEQUENCE</scope>
    <source>
        <strain evidence="2">HY-45-18</strain>
    </source>
</reference>
<keyword evidence="3" id="KW-1185">Reference proteome</keyword>
<proteinExistence type="predicted"/>
<evidence type="ECO:0000313" key="2">
    <source>
        <dbReference type="EMBL" id="MCY6485469.1"/>
    </source>
</evidence>
<comment type="caution">
    <text evidence="2">The sequence shown here is derived from an EMBL/GenBank/DDBJ whole genome shotgun (WGS) entry which is preliminary data.</text>
</comment>
<dbReference type="SUPFAM" id="SSF52980">
    <property type="entry name" value="Restriction endonuclease-like"/>
    <property type="match status" value="1"/>
</dbReference>
<name>A0ABT4D2L2_9CLOT</name>
<dbReference type="InterPro" id="IPR011856">
    <property type="entry name" value="tRNA_endonuc-like_dom_sf"/>
</dbReference>
<dbReference type="Gene3D" id="3.40.1350.10">
    <property type="match status" value="1"/>
</dbReference>
<gene>
    <name evidence="2" type="ORF">OW763_14135</name>
</gene>
<organism evidence="2 3">
    <name type="scientific">Clostridium aestuarii</name>
    <dbReference type="NCBI Taxonomy" id="338193"/>
    <lineage>
        <taxon>Bacteria</taxon>
        <taxon>Bacillati</taxon>
        <taxon>Bacillota</taxon>
        <taxon>Clostridia</taxon>
        <taxon>Eubacteriales</taxon>
        <taxon>Clostridiaceae</taxon>
        <taxon>Clostridium</taxon>
    </lineage>
</organism>
<dbReference type="Proteomes" id="UP001078443">
    <property type="component" value="Unassembled WGS sequence"/>
</dbReference>